<dbReference type="EMBL" id="CP139368">
    <property type="protein sequence ID" value="WPR90164.1"/>
    <property type="molecule type" value="Genomic_DNA"/>
</dbReference>
<dbReference type="RefSeq" id="WP_320942877.1">
    <property type="nucleotide sequence ID" value="NZ_BAABEU010000003.1"/>
</dbReference>
<sequence length="208" mass="22136">MTATATVFVLIGGIALTTSIATRYGQALSELAGLSSPSSPLRGDWGLSQRAPVGPLKWSFSRVEWREQARSGTGDRVFQDAADNCMLFLNVRGVGSILPVFRADDLDSEGSLLGAERGLSRGGATIAHEGSTRDGWVAVDEGKVELAAATLDFTPRGSKQPITQYIYVRKFNASHQLASMIIDCPKGTFETAPTLLSDAVHAASLVHE</sequence>
<protein>
    <submittedName>
        <fullName evidence="1">Uncharacterized protein</fullName>
    </submittedName>
</protein>
<name>A0ABZ0SLA5_9MICO</name>
<evidence type="ECO:0000313" key="1">
    <source>
        <dbReference type="EMBL" id="WPR90164.1"/>
    </source>
</evidence>
<proteinExistence type="predicted"/>
<accession>A0ABZ0SLA5</accession>
<gene>
    <name evidence="1" type="ORF">SM116_02430</name>
</gene>
<dbReference type="Proteomes" id="UP001323798">
    <property type="component" value="Chromosome"/>
</dbReference>
<evidence type="ECO:0000313" key="2">
    <source>
        <dbReference type="Proteomes" id="UP001323798"/>
    </source>
</evidence>
<organism evidence="1 2">
    <name type="scientific">Microbacterium rhizosphaerae</name>
    <dbReference type="NCBI Taxonomy" id="1678237"/>
    <lineage>
        <taxon>Bacteria</taxon>
        <taxon>Bacillati</taxon>
        <taxon>Actinomycetota</taxon>
        <taxon>Actinomycetes</taxon>
        <taxon>Micrococcales</taxon>
        <taxon>Microbacteriaceae</taxon>
        <taxon>Microbacterium</taxon>
    </lineage>
</organism>
<reference evidence="1 2" key="1">
    <citation type="submission" date="2023-11" db="EMBL/GenBank/DDBJ databases">
        <title>Genome sequence of Microbacterium rhizosphaerae KACC 19337.</title>
        <authorList>
            <person name="Choi H."/>
            <person name="Kim S."/>
            <person name="Kim Y."/>
            <person name="Kwon S.-W."/>
            <person name="Heo J."/>
        </authorList>
    </citation>
    <scope>NUCLEOTIDE SEQUENCE [LARGE SCALE GENOMIC DNA]</scope>
    <source>
        <strain evidence="1 2">KACC 19337</strain>
    </source>
</reference>
<keyword evidence="2" id="KW-1185">Reference proteome</keyword>